<evidence type="ECO:0000313" key="5">
    <source>
        <dbReference type="Proteomes" id="UP001165160"/>
    </source>
</evidence>
<feature type="compositionally biased region" description="Basic residues" evidence="2">
    <location>
        <begin position="723"/>
        <end position="733"/>
    </location>
</feature>
<sequence>MSQNDPADRPPRNGWESTFDDEDMATFGSLFDGNSDNASEDENAMLKSSSSQPQHLLAPNLDLPELATDPLHLQFHPYGQSMPPMHAMAQGHMVQGGIPMPSNNITSRLYGAHVQGATLTDPRGRVLLNQASQPPPSSSSAGPGGGFTSDPGKQLGKGKRGALATKQPPKKAKKELTSNVLPAPVVTESSGLSEIDDQLGGITPREEMTAEEKQKASRDRNREHARNTRLRKKAYLAQLQNTVANLQEEAASSAAQNAQNEEKIHKQRALNTKLLLQLLAYRATFETSRAKYAEILDDNFFCTCPVTPYRSFSHGEVVDNQRRIKGINGMIKDSQSLKNMGDEIVNRSLFPHSSISFRYHIKMEDIVMGANQLMTKWKLVSQGVKAFGGKHEVENQGMLKCTYNEGKIASLHIVFDVMAFMLELKEAKGQQISEPFRIIPNTIVMARKPSNEPRMLLYTEPPNVICETNKAFCDLFGYGFDDIINKWTLDKVGGNEKMRTAISSNFPANNVVTCQRRDGTHFFMNLKLFPLTNGETSFVSHYLGVCQQVNIDPSVFQRESNAMQHLGAGAGFNMANPASTHPSIAANPEFAKQMAIASRRTPGYQVHRGGHHPGVTNPGGLVNSAHVNVNPAHVNPAHLAQHPSQQHPAQHPAHPSTYPSAYPIHPAHPSQIMGAMGGPSFAPNFQPTPMGGAEVGSVPLAAQQGGQGGGGGGGGGGATRSGGSKKKKKNETK</sequence>
<reference evidence="5" key="1">
    <citation type="journal article" date="2023" name="Commun. Biol.">
        <title>Genome analysis of Parmales, the sister group of diatoms, reveals the evolutionary specialization of diatoms from phago-mixotrophs to photoautotrophs.</title>
        <authorList>
            <person name="Ban H."/>
            <person name="Sato S."/>
            <person name="Yoshikawa S."/>
            <person name="Yamada K."/>
            <person name="Nakamura Y."/>
            <person name="Ichinomiya M."/>
            <person name="Sato N."/>
            <person name="Blanc-Mathieu R."/>
            <person name="Endo H."/>
            <person name="Kuwata A."/>
            <person name="Ogata H."/>
        </authorList>
    </citation>
    <scope>NUCLEOTIDE SEQUENCE [LARGE SCALE GENOMIC DNA]</scope>
    <source>
        <strain evidence="5">NIES 3699</strain>
    </source>
</reference>
<dbReference type="CDD" id="cd14809">
    <property type="entry name" value="bZIP_AUREO-like"/>
    <property type="match status" value="1"/>
</dbReference>
<gene>
    <name evidence="4" type="ORF">TrVE_jg9273</name>
</gene>
<dbReference type="Gene3D" id="1.20.5.170">
    <property type="match status" value="1"/>
</dbReference>
<proteinExistence type="predicted"/>
<evidence type="ECO:0000256" key="2">
    <source>
        <dbReference type="SAM" id="MobiDB-lite"/>
    </source>
</evidence>
<dbReference type="Proteomes" id="UP001165160">
    <property type="component" value="Unassembled WGS sequence"/>
</dbReference>
<protein>
    <recommendedName>
        <fullName evidence="3">BZIP domain-containing protein</fullName>
    </recommendedName>
</protein>
<name>A0A9W7ETR6_9STRA</name>
<feature type="compositionally biased region" description="Gly residues" evidence="2">
    <location>
        <begin position="705"/>
        <end position="720"/>
    </location>
</feature>
<dbReference type="InterPro" id="IPR004827">
    <property type="entry name" value="bZIP"/>
</dbReference>
<dbReference type="SMART" id="SM00338">
    <property type="entry name" value="BRLZ"/>
    <property type="match status" value="1"/>
</dbReference>
<feature type="region of interest" description="Disordered" evidence="2">
    <location>
        <begin position="1"/>
        <end position="56"/>
    </location>
</feature>
<dbReference type="InterPro" id="IPR035965">
    <property type="entry name" value="PAS-like_dom_sf"/>
</dbReference>
<keyword evidence="5" id="KW-1185">Reference proteome</keyword>
<feature type="compositionally biased region" description="Basic and acidic residues" evidence="2">
    <location>
        <begin position="1"/>
        <end position="11"/>
    </location>
</feature>
<feature type="compositionally biased region" description="Low complexity" evidence="2">
    <location>
        <begin position="640"/>
        <end position="655"/>
    </location>
</feature>
<evidence type="ECO:0000256" key="1">
    <source>
        <dbReference type="SAM" id="Coils"/>
    </source>
</evidence>
<evidence type="ECO:0000313" key="4">
    <source>
        <dbReference type="EMBL" id="GMH91383.1"/>
    </source>
</evidence>
<dbReference type="Pfam" id="PF13426">
    <property type="entry name" value="PAS_9"/>
    <property type="match status" value="1"/>
</dbReference>
<dbReference type="GO" id="GO:0003700">
    <property type="term" value="F:DNA-binding transcription factor activity"/>
    <property type="evidence" value="ECO:0007669"/>
    <property type="project" value="InterPro"/>
</dbReference>
<dbReference type="PROSITE" id="PS50217">
    <property type="entry name" value="BZIP"/>
    <property type="match status" value="1"/>
</dbReference>
<feature type="region of interest" description="Disordered" evidence="2">
    <location>
        <begin position="640"/>
        <end position="733"/>
    </location>
</feature>
<comment type="caution">
    <text evidence="4">The sequence shown here is derived from an EMBL/GenBank/DDBJ whole genome shotgun (WGS) entry which is preliminary data.</text>
</comment>
<dbReference type="InterPro" id="IPR000014">
    <property type="entry name" value="PAS"/>
</dbReference>
<feature type="compositionally biased region" description="Basic and acidic residues" evidence="2">
    <location>
        <begin position="204"/>
        <end position="226"/>
    </location>
</feature>
<accession>A0A9W7ETR6</accession>
<evidence type="ECO:0000259" key="3">
    <source>
        <dbReference type="PROSITE" id="PS50217"/>
    </source>
</evidence>
<feature type="coiled-coil region" evidence="1">
    <location>
        <begin position="229"/>
        <end position="263"/>
    </location>
</feature>
<dbReference type="SUPFAM" id="SSF55785">
    <property type="entry name" value="PYP-like sensor domain (PAS domain)"/>
    <property type="match status" value="1"/>
</dbReference>
<dbReference type="AlphaFoldDB" id="A0A9W7ETR6"/>
<dbReference type="Gene3D" id="3.30.450.20">
    <property type="entry name" value="PAS domain"/>
    <property type="match status" value="1"/>
</dbReference>
<keyword evidence="1" id="KW-0175">Coiled coil</keyword>
<feature type="domain" description="BZIP" evidence="3">
    <location>
        <begin position="211"/>
        <end position="274"/>
    </location>
</feature>
<feature type="region of interest" description="Disordered" evidence="2">
    <location>
        <begin position="127"/>
        <end position="229"/>
    </location>
</feature>
<organism evidence="4 5">
    <name type="scientific">Triparma verrucosa</name>
    <dbReference type="NCBI Taxonomy" id="1606542"/>
    <lineage>
        <taxon>Eukaryota</taxon>
        <taxon>Sar</taxon>
        <taxon>Stramenopiles</taxon>
        <taxon>Ochrophyta</taxon>
        <taxon>Bolidophyceae</taxon>
        <taxon>Parmales</taxon>
        <taxon>Triparmaceae</taxon>
        <taxon>Triparma</taxon>
    </lineage>
</organism>
<dbReference type="EMBL" id="BRXX01000115">
    <property type="protein sequence ID" value="GMH91383.1"/>
    <property type="molecule type" value="Genomic_DNA"/>
</dbReference>